<proteinExistence type="predicted"/>
<dbReference type="GO" id="GO:0003723">
    <property type="term" value="F:RNA binding"/>
    <property type="evidence" value="ECO:0007669"/>
    <property type="project" value="InterPro"/>
</dbReference>
<dbReference type="GO" id="GO:0046872">
    <property type="term" value="F:metal ion binding"/>
    <property type="evidence" value="ECO:0007669"/>
    <property type="project" value="UniProtKB-KW"/>
</dbReference>
<dbReference type="InterPro" id="IPR000477">
    <property type="entry name" value="RT_dom"/>
</dbReference>
<organism evidence="7 8">
    <name type="scientific">Vreelandella salicampi</name>
    <dbReference type="NCBI Taxonomy" id="1449798"/>
    <lineage>
        <taxon>Bacteria</taxon>
        <taxon>Pseudomonadati</taxon>
        <taxon>Pseudomonadota</taxon>
        <taxon>Gammaproteobacteria</taxon>
        <taxon>Oceanospirillales</taxon>
        <taxon>Halomonadaceae</taxon>
        <taxon>Vreelandella</taxon>
    </lineage>
</organism>
<dbReference type="Proteomes" id="UP000586119">
    <property type="component" value="Unassembled WGS sequence"/>
</dbReference>
<feature type="domain" description="Reverse transcriptase" evidence="6">
    <location>
        <begin position="51"/>
        <end position="248"/>
    </location>
</feature>
<evidence type="ECO:0000256" key="5">
    <source>
        <dbReference type="ARBA" id="ARBA00022918"/>
    </source>
</evidence>
<dbReference type="RefSeq" id="WP_179931238.1">
    <property type="nucleotide sequence ID" value="NZ_JACCDF010000013.1"/>
</dbReference>
<evidence type="ECO:0000256" key="4">
    <source>
        <dbReference type="ARBA" id="ARBA00022842"/>
    </source>
</evidence>
<dbReference type="InterPro" id="IPR000123">
    <property type="entry name" value="Reverse_transcriptase_msDNA"/>
</dbReference>
<keyword evidence="3" id="KW-0479">Metal-binding</keyword>
<keyword evidence="8" id="KW-1185">Reference proteome</keyword>
<keyword evidence="1" id="KW-0808">Transferase</keyword>
<accession>A0A7Z0RVU4</accession>
<evidence type="ECO:0000256" key="1">
    <source>
        <dbReference type="ARBA" id="ARBA00022679"/>
    </source>
</evidence>
<evidence type="ECO:0000313" key="8">
    <source>
        <dbReference type="Proteomes" id="UP000586119"/>
    </source>
</evidence>
<dbReference type="GO" id="GO:0003964">
    <property type="term" value="F:RNA-directed DNA polymerase activity"/>
    <property type="evidence" value="ECO:0007669"/>
    <property type="project" value="UniProtKB-KW"/>
</dbReference>
<dbReference type="Pfam" id="PF00078">
    <property type="entry name" value="RVT_1"/>
    <property type="match status" value="1"/>
</dbReference>
<protein>
    <submittedName>
        <fullName evidence="7">RNA-directed DNA polymerase</fullName>
    </submittedName>
</protein>
<reference evidence="7 8" key="1">
    <citation type="journal article" date="2015" name="Int. J. Syst. Evol. Microbiol.">
        <title>Halomonas salicampi sp. nov., a halotolerant and alkalitolerant bacterium isolated from a saltern soil.</title>
        <authorList>
            <person name="Lee J.C."/>
            <person name="Kim Y.S."/>
            <person name="Yun B.S."/>
            <person name="Whang K.S."/>
        </authorList>
    </citation>
    <scope>NUCLEOTIDE SEQUENCE [LARGE SCALE GENOMIC DNA]</scope>
    <source>
        <strain evidence="7 8">BH103</strain>
    </source>
</reference>
<evidence type="ECO:0000259" key="6">
    <source>
        <dbReference type="Pfam" id="PF00078"/>
    </source>
</evidence>
<dbReference type="EMBL" id="JACCDF010000013">
    <property type="protein sequence ID" value="NYS61972.1"/>
    <property type="molecule type" value="Genomic_DNA"/>
</dbReference>
<evidence type="ECO:0000256" key="2">
    <source>
        <dbReference type="ARBA" id="ARBA00022695"/>
    </source>
</evidence>
<dbReference type="AlphaFoldDB" id="A0A7Z0RVU4"/>
<dbReference type="PRINTS" id="PR00866">
    <property type="entry name" value="RNADNAPOLMS"/>
</dbReference>
<dbReference type="CDD" id="cd03487">
    <property type="entry name" value="RT_Bac_retron_II"/>
    <property type="match status" value="1"/>
</dbReference>
<keyword evidence="4" id="KW-0460">Magnesium</keyword>
<keyword evidence="5 7" id="KW-0695">RNA-directed DNA polymerase</keyword>
<evidence type="ECO:0000313" key="7">
    <source>
        <dbReference type="EMBL" id="NYS61972.1"/>
    </source>
</evidence>
<sequence>MRSICKLTPTYPHNAIIDPQHLALLLNTPLESLKATAKIASGSYRPVPQTKRDGSPRMTYDAYPELKRIQHQIVKKILRKVRFPRYLQGGIRDTEFPRDHVSNAALHTGASILVLDDIADFYPSLESQLVFTIWLRFFGFSPDVSELLTKLTTRHCVVPQGARTSSYLANLAFWDKEAKLVEDLGNMGLTYSRFVDDVSYSSHHQVSNSTIGEARAKVYRMLASKGCRPKRSKSQVCRKGQKLKVTGLVAAGNYPAVGKAERKRIRSAVHNLEKAVGRDGMTPENLKAWNSAKGRVGMLFRLEHLEARSLSQRLDTLL</sequence>
<evidence type="ECO:0000256" key="3">
    <source>
        <dbReference type="ARBA" id="ARBA00022723"/>
    </source>
</evidence>
<gene>
    <name evidence="7" type="ORF">HZS81_14525</name>
</gene>
<name>A0A7Z0RVU4_9GAMM</name>
<keyword evidence="2" id="KW-0548">Nucleotidyltransferase</keyword>
<comment type="caution">
    <text evidence="7">The sequence shown here is derived from an EMBL/GenBank/DDBJ whole genome shotgun (WGS) entry which is preliminary data.</text>
</comment>